<dbReference type="Pfam" id="PF20408">
    <property type="entry name" value="Abhydrolase_11"/>
    <property type="match status" value="1"/>
</dbReference>
<dbReference type="RefSeq" id="WP_253966027.1">
    <property type="nucleotide sequence ID" value="NZ_JAMFTH010000001.1"/>
</dbReference>
<evidence type="ECO:0000313" key="2">
    <source>
        <dbReference type="EMBL" id="MCP8897725.1"/>
    </source>
</evidence>
<keyword evidence="2" id="KW-0378">Hydrolase</keyword>
<dbReference type="EMBL" id="JAMFTH010000001">
    <property type="protein sequence ID" value="MCP8897725.1"/>
    <property type="molecule type" value="Genomic_DNA"/>
</dbReference>
<keyword evidence="3" id="KW-1185">Reference proteome</keyword>
<evidence type="ECO:0000259" key="1">
    <source>
        <dbReference type="Pfam" id="PF20408"/>
    </source>
</evidence>
<feature type="domain" description="KANL3/Tex30 alpha/beta hydrolase-like" evidence="1">
    <location>
        <begin position="50"/>
        <end position="199"/>
    </location>
</feature>
<dbReference type="GO" id="GO:0016787">
    <property type="term" value="F:hydrolase activity"/>
    <property type="evidence" value="ECO:0007669"/>
    <property type="project" value="UniProtKB-KW"/>
</dbReference>
<dbReference type="PANTHER" id="PTHR42103">
    <property type="entry name" value="ALPHA/BETA-HYDROLASES SUPERFAMILY PROTEIN"/>
    <property type="match status" value="1"/>
</dbReference>
<sequence length="223" mass="23964">MTDVFAQKGKFTLDGPAGRLEVAASAGDANGPYRGRNLCAVVAHPHPLHGGTMDNKVVTTLQRCYRDLGVDSLRFNFRGVGASEGEHDHAVGEVDDMLAVLRAAEAARPGAEFLVAGFSFGSSVAARASYHVNAAHLCLVAPPIPRYDFDREGQFNAPLTVLQGERDERVEAQAVKTWSESLRGVVRYHAFADTGHFFHGQLVALKETLSADLQRLLPPEGGA</sequence>
<proteinExistence type="predicted"/>
<comment type="caution">
    <text evidence="2">The sequence shown here is derived from an EMBL/GenBank/DDBJ whole genome shotgun (WGS) entry which is preliminary data.</text>
</comment>
<dbReference type="PANTHER" id="PTHR42103:SF2">
    <property type="entry name" value="AB HYDROLASE-1 DOMAIN-CONTAINING PROTEIN"/>
    <property type="match status" value="1"/>
</dbReference>
<dbReference type="InterPro" id="IPR046879">
    <property type="entry name" value="KANL3/Tex30_Abhydrolase"/>
</dbReference>
<dbReference type="SUPFAM" id="SSF53474">
    <property type="entry name" value="alpha/beta-Hydrolases"/>
    <property type="match status" value="1"/>
</dbReference>
<protein>
    <submittedName>
        <fullName evidence="2">Dienelactone hydrolase family protein</fullName>
    </submittedName>
</protein>
<name>A0A9X2HZV6_9GAMM</name>
<reference evidence="2" key="2">
    <citation type="submission" date="2023-01" db="EMBL/GenBank/DDBJ databases">
        <title>Gilvimarinus xylanilyticus HB14 isolated from Caulerpa lentillifera aquaculture base in Hainan, China.</title>
        <authorList>
            <person name="Zhang Y.-J."/>
        </authorList>
    </citation>
    <scope>NUCLEOTIDE SEQUENCE</scope>
    <source>
        <strain evidence="2">HB14</strain>
    </source>
</reference>
<dbReference type="Proteomes" id="UP001139319">
    <property type="component" value="Unassembled WGS sequence"/>
</dbReference>
<organism evidence="2 3">
    <name type="scientific">Gilvimarinus xylanilyticus</name>
    <dbReference type="NCBI Taxonomy" id="2944139"/>
    <lineage>
        <taxon>Bacteria</taxon>
        <taxon>Pseudomonadati</taxon>
        <taxon>Pseudomonadota</taxon>
        <taxon>Gammaproteobacteria</taxon>
        <taxon>Cellvibrionales</taxon>
        <taxon>Cellvibrionaceae</taxon>
        <taxon>Gilvimarinus</taxon>
    </lineage>
</organism>
<accession>A0A9X2HZV6</accession>
<dbReference type="AlphaFoldDB" id="A0A9X2HZV6"/>
<gene>
    <name evidence="2" type="ORF">M6D89_00275</name>
</gene>
<evidence type="ECO:0000313" key="3">
    <source>
        <dbReference type="Proteomes" id="UP001139319"/>
    </source>
</evidence>
<dbReference type="Gene3D" id="3.40.50.1820">
    <property type="entry name" value="alpha/beta hydrolase"/>
    <property type="match status" value="1"/>
</dbReference>
<reference evidence="2" key="1">
    <citation type="submission" date="2022-05" db="EMBL/GenBank/DDBJ databases">
        <authorList>
            <person name="Sun H.-N."/>
        </authorList>
    </citation>
    <scope>NUCLEOTIDE SEQUENCE</scope>
    <source>
        <strain evidence="2">HB14</strain>
    </source>
</reference>
<dbReference type="InterPro" id="IPR029058">
    <property type="entry name" value="AB_hydrolase_fold"/>
</dbReference>